<evidence type="ECO:0000313" key="2">
    <source>
        <dbReference type="EMBL" id="AIO35737.1"/>
    </source>
</evidence>
<organism evidence="2 3">
    <name type="scientific">Burkholderia cenocepacia</name>
    <dbReference type="NCBI Taxonomy" id="95486"/>
    <lineage>
        <taxon>Bacteria</taxon>
        <taxon>Pseudomonadati</taxon>
        <taxon>Pseudomonadota</taxon>
        <taxon>Betaproteobacteria</taxon>
        <taxon>Burkholderiales</taxon>
        <taxon>Burkholderiaceae</taxon>
        <taxon>Burkholderia</taxon>
        <taxon>Burkholderia cepacia complex</taxon>
    </lineage>
</organism>
<dbReference type="KEGG" id="bcen:DM39_4183"/>
<protein>
    <submittedName>
        <fullName evidence="2">Uncharacterized protein</fullName>
    </submittedName>
</protein>
<dbReference type="AlphaFoldDB" id="A0AAN0RXP1"/>
<sequence>MISKDDVWERIVRGAKSYTRAQWDDFFRTLEALPEKPRNEQRVTVSDAMKDKRAQIAATQAKGYTLEEIVQEAGRKGIDVSIGAVKYALYRPAPADVNSEITDTRGKSRGQPPSGRKKVERQAGNARSDARQQRERGANQPGSMQIQDAFSFEIRPDIENL</sequence>
<feature type="region of interest" description="Disordered" evidence="1">
    <location>
        <begin position="96"/>
        <end position="161"/>
    </location>
</feature>
<evidence type="ECO:0000256" key="1">
    <source>
        <dbReference type="SAM" id="MobiDB-lite"/>
    </source>
</evidence>
<feature type="compositionally biased region" description="Basic and acidic residues" evidence="1">
    <location>
        <begin position="128"/>
        <end position="137"/>
    </location>
</feature>
<keyword evidence="3" id="KW-1185">Reference proteome</keyword>
<evidence type="ECO:0000313" key="3">
    <source>
        <dbReference type="Proteomes" id="UP000029413"/>
    </source>
</evidence>
<gene>
    <name evidence="2" type="ORF">DM39_4183</name>
</gene>
<reference evidence="2 3" key="1">
    <citation type="submission" date="2014-05" db="EMBL/GenBank/DDBJ databases">
        <authorList>
            <person name="Bishop-Lilly K.A."/>
            <person name="Broomall S.M."/>
            <person name="Chain P.S."/>
            <person name="Chertkov O."/>
            <person name="Coyne S.R."/>
            <person name="Daligault H.E."/>
            <person name="Davenport K.W."/>
            <person name="Erkkila T."/>
            <person name="Frey K.G."/>
            <person name="Gibbons H.S."/>
            <person name="Gu W."/>
            <person name="Jaissle J."/>
            <person name="Johnson S.L."/>
            <person name="Koroleva G.I."/>
            <person name="Ladner J.T."/>
            <person name="Lo C.-C."/>
            <person name="Minogue T.D."/>
            <person name="Munk C."/>
            <person name="Palacios G.F."/>
            <person name="Redden C.L."/>
            <person name="Rosenzweig C.N."/>
            <person name="Scholz M.B."/>
            <person name="Teshima H."/>
            <person name="Xu Y."/>
        </authorList>
    </citation>
    <scope>NUCLEOTIDE SEQUENCE [LARGE SCALE GENOMIC DNA]</scope>
    <source>
        <strain evidence="2 3">DDS 22E-1</strain>
    </source>
</reference>
<dbReference type="Proteomes" id="UP000029413">
    <property type="component" value="Chromosome 2"/>
</dbReference>
<name>A0AAN0RXP1_9BURK</name>
<dbReference type="EMBL" id="CP007784">
    <property type="protein sequence ID" value="AIO35737.1"/>
    <property type="molecule type" value="Genomic_DNA"/>
</dbReference>
<accession>A0AAN0RXP1</accession>
<proteinExistence type="predicted"/>